<reference evidence="2 3" key="1">
    <citation type="submission" date="2024-08" db="EMBL/GenBank/DDBJ databases">
        <title>Insights into the chromosomal genome structure of Flemingia macrophylla.</title>
        <authorList>
            <person name="Ding Y."/>
            <person name="Zhao Y."/>
            <person name="Bi W."/>
            <person name="Wu M."/>
            <person name="Zhao G."/>
            <person name="Gong Y."/>
            <person name="Li W."/>
            <person name="Zhang P."/>
        </authorList>
    </citation>
    <scope>NUCLEOTIDE SEQUENCE [LARGE SCALE GENOMIC DNA]</scope>
    <source>
        <strain evidence="2">DYQJB</strain>
        <tissue evidence="2">Leaf</tissue>
    </source>
</reference>
<sequence>MSENPLFPDEILVEILRRLPPKSAVRCTSVCKSWRCLIIHPSFISIHHRHSPSSVLLHSGNHLTLPHCRNSSALLLPSFPHLDSPVVAFSNALICIAYGEHCQPLIICNPSVRRYVTLPTPSHYPCHYFSYIAFAFDFPKCDYKVVRISCMVDDLSFGLSSPKVELYSLATGFWRTRHGVAPVCCITGDAPHSFHDGLVHWIAKRCVGDGWYVFVLSFCFEDELFREIELPESLSWGDAVIVKVVGGGNGKTLSVYHVSAGSPCSCDIWVMKEYGVKESWNKVFGFSMNGFCLEAPSLGIMITDVAIPPLVLYVTNATGEVLLLMYVAGRRSLYSLDMEGKWFKDLQIEVGTEVVYCGYYSESLVLLNKASGVVSY</sequence>
<dbReference type="PANTHER" id="PTHR31672">
    <property type="entry name" value="BNACNNG10540D PROTEIN"/>
    <property type="match status" value="1"/>
</dbReference>
<dbReference type="Pfam" id="PF12937">
    <property type="entry name" value="F-box-like"/>
    <property type="match status" value="1"/>
</dbReference>
<dbReference type="InterPro" id="IPR050796">
    <property type="entry name" value="SCF_F-box_component"/>
</dbReference>
<evidence type="ECO:0000259" key="1">
    <source>
        <dbReference type="SMART" id="SM00256"/>
    </source>
</evidence>
<organism evidence="2 3">
    <name type="scientific">Flemingia macrophylla</name>
    <dbReference type="NCBI Taxonomy" id="520843"/>
    <lineage>
        <taxon>Eukaryota</taxon>
        <taxon>Viridiplantae</taxon>
        <taxon>Streptophyta</taxon>
        <taxon>Embryophyta</taxon>
        <taxon>Tracheophyta</taxon>
        <taxon>Spermatophyta</taxon>
        <taxon>Magnoliopsida</taxon>
        <taxon>eudicotyledons</taxon>
        <taxon>Gunneridae</taxon>
        <taxon>Pentapetalae</taxon>
        <taxon>rosids</taxon>
        <taxon>fabids</taxon>
        <taxon>Fabales</taxon>
        <taxon>Fabaceae</taxon>
        <taxon>Papilionoideae</taxon>
        <taxon>50 kb inversion clade</taxon>
        <taxon>NPAAA clade</taxon>
        <taxon>indigoferoid/millettioid clade</taxon>
        <taxon>Phaseoleae</taxon>
        <taxon>Flemingia</taxon>
    </lineage>
</organism>
<dbReference type="Proteomes" id="UP001603857">
    <property type="component" value="Unassembled WGS sequence"/>
</dbReference>
<dbReference type="Pfam" id="PF07734">
    <property type="entry name" value="FBA_1"/>
    <property type="match status" value="1"/>
</dbReference>
<dbReference type="InterPro" id="IPR001810">
    <property type="entry name" value="F-box_dom"/>
</dbReference>
<dbReference type="AlphaFoldDB" id="A0ABD1LN55"/>
<evidence type="ECO:0000313" key="2">
    <source>
        <dbReference type="EMBL" id="KAL2324946.1"/>
    </source>
</evidence>
<feature type="domain" description="F-box" evidence="1">
    <location>
        <begin position="7"/>
        <end position="47"/>
    </location>
</feature>
<dbReference type="EMBL" id="JBGMDY010000008">
    <property type="protein sequence ID" value="KAL2324946.1"/>
    <property type="molecule type" value="Genomic_DNA"/>
</dbReference>
<dbReference type="CDD" id="cd22157">
    <property type="entry name" value="F-box_AtFBW1-like"/>
    <property type="match status" value="1"/>
</dbReference>
<dbReference type="Gene3D" id="1.20.1280.50">
    <property type="match status" value="1"/>
</dbReference>
<dbReference type="InterPro" id="IPR017451">
    <property type="entry name" value="F-box-assoc_interact_dom"/>
</dbReference>
<accession>A0ABD1LN55</accession>
<gene>
    <name evidence="2" type="ORF">Fmac_024004</name>
</gene>
<dbReference type="SUPFAM" id="SSF81383">
    <property type="entry name" value="F-box domain"/>
    <property type="match status" value="1"/>
</dbReference>
<comment type="caution">
    <text evidence="2">The sequence shown here is derived from an EMBL/GenBank/DDBJ whole genome shotgun (WGS) entry which is preliminary data.</text>
</comment>
<proteinExistence type="predicted"/>
<protein>
    <recommendedName>
        <fullName evidence="1">F-box domain-containing protein</fullName>
    </recommendedName>
</protein>
<dbReference type="InterPro" id="IPR036047">
    <property type="entry name" value="F-box-like_dom_sf"/>
</dbReference>
<dbReference type="NCBIfam" id="TIGR01640">
    <property type="entry name" value="F_box_assoc_1"/>
    <property type="match status" value="1"/>
</dbReference>
<evidence type="ECO:0000313" key="3">
    <source>
        <dbReference type="Proteomes" id="UP001603857"/>
    </source>
</evidence>
<name>A0ABD1LN55_9FABA</name>
<dbReference type="PANTHER" id="PTHR31672:SF13">
    <property type="entry name" value="F-BOX PROTEIN CPR30-LIKE"/>
    <property type="match status" value="1"/>
</dbReference>
<dbReference type="SMART" id="SM00256">
    <property type="entry name" value="FBOX"/>
    <property type="match status" value="1"/>
</dbReference>
<keyword evidence="3" id="KW-1185">Reference proteome</keyword>
<dbReference type="InterPro" id="IPR006527">
    <property type="entry name" value="F-box-assoc_dom_typ1"/>
</dbReference>